<proteinExistence type="predicted"/>
<dbReference type="OrthoDB" id="4142077at2759"/>
<comment type="caution">
    <text evidence="1">The sequence shown here is derived from an EMBL/GenBank/DDBJ whole genome shotgun (WGS) entry which is preliminary data.</text>
</comment>
<dbReference type="AlphaFoldDB" id="A0A8K0R5G7"/>
<evidence type="ECO:0000313" key="1">
    <source>
        <dbReference type="EMBL" id="KAH7086249.1"/>
    </source>
</evidence>
<dbReference type="Proteomes" id="UP000813461">
    <property type="component" value="Unassembled WGS sequence"/>
</dbReference>
<reference evidence="1" key="1">
    <citation type="journal article" date="2021" name="Nat. Commun.">
        <title>Genetic determinants of endophytism in the Arabidopsis root mycobiome.</title>
        <authorList>
            <person name="Mesny F."/>
            <person name="Miyauchi S."/>
            <person name="Thiergart T."/>
            <person name="Pickel B."/>
            <person name="Atanasova L."/>
            <person name="Karlsson M."/>
            <person name="Huettel B."/>
            <person name="Barry K.W."/>
            <person name="Haridas S."/>
            <person name="Chen C."/>
            <person name="Bauer D."/>
            <person name="Andreopoulos W."/>
            <person name="Pangilinan J."/>
            <person name="LaButti K."/>
            <person name="Riley R."/>
            <person name="Lipzen A."/>
            <person name="Clum A."/>
            <person name="Drula E."/>
            <person name="Henrissat B."/>
            <person name="Kohler A."/>
            <person name="Grigoriev I.V."/>
            <person name="Martin F.M."/>
            <person name="Hacquard S."/>
        </authorList>
    </citation>
    <scope>NUCLEOTIDE SEQUENCE</scope>
    <source>
        <strain evidence="1">MPI-SDFR-AT-0120</strain>
    </source>
</reference>
<gene>
    <name evidence="1" type="ORF">FB567DRAFT_603108</name>
</gene>
<keyword evidence="2" id="KW-1185">Reference proteome</keyword>
<name>A0A8K0R5G7_9PLEO</name>
<organism evidence="1 2">
    <name type="scientific">Paraphoma chrysanthemicola</name>
    <dbReference type="NCBI Taxonomy" id="798071"/>
    <lineage>
        <taxon>Eukaryota</taxon>
        <taxon>Fungi</taxon>
        <taxon>Dikarya</taxon>
        <taxon>Ascomycota</taxon>
        <taxon>Pezizomycotina</taxon>
        <taxon>Dothideomycetes</taxon>
        <taxon>Pleosporomycetidae</taxon>
        <taxon>Pleosporales</taxon>
        <taxon>Pleosporineae</taxon>
        <taxon>Phaeosphaeriaceae</taxon>
        <taxon>Paraphoma</taxon>
    </lineage>
</organism>
<dbReference type="EMBL" id="JAGMVJ010000011">
    <property type="protein sequence ID" value="KAH7086249.1"/>
    <property type="molecule type" value="Genomic_DNA"/>
</dbReference>
<accession>A0A8K0R5G7</accession>
<protein>
    <submittedName>
        <fullName evidence="1">Uncharacterized protein</fullName>
    </submittedName>
</protein>
<sequence length="437" mass="50230">MATSPSPGLDLADDGQTEADLTDELRRYFGNNEFFKTTLPLLVEHFQRTALTQFQDRHPWIVTFTTSEPNLAEAQEKFLSNGSQCISSLERFAKLLRIAEGNDFLICDSLDQYVAFISRLYDLRCNYNMESIGPSSKASEDIEKRQKLERAQKFERIMTFHGEISSQHPFFQEAKAVFLKQAPLTFTHRDSIVWYDHCLQASERSSIHEGLAGYEVYETSKNLRKALLQYEEKFNEGLTRSSPWKLLTANLRDFAHYIGCPKAYDAPKGTIAAMRLFNSTQMPFFQKLQNDLEDQKRINNKQQEIITALVFRHLTESLPPQPYKGHTDSTKRWQVFWTDAIKKESQDKALNTHPLTHVHNYFSGTKRVVGASGQGTDKSQEGMKGNLYRAGEELFGTLSTNIHKYGKGGIKTLPVHFKDGEVDWDMDRTRRRILKDS</sequence>
<evidence type="ECO:0000313" key="2">
    <source>
        <dbReference type="Proteomes" id="UP000813461"/>
    </source>
</evidence>